<feature type="region of interest" description="Disordered" evidence="1">
    <location>
        <begin position="77"/>
        <end position="134"/>
    </location>
</feature>
<protein>
    <submittedName>
        <fullName evidence="2">Uncharacterized protein</fullName>
    </submittedName>
</protein>
<evidence type="ECO:0000313" key="2">
    <source>
        <dbReference type="EMBL" id="TNN87348.1"/>
    </source>
</evidence>
<reference evidence="2 3" key="1">
    <citation type="submission" date="2019-03" db="EMBL/GenBank/DDBJ databases">
        <title>First draft genome of Liparis tanakae, snailfish: a comprehensive survey of snailfish specific genes.</title>
        <authorList>
            <person name="Kim W."/>
            <person name="Song I."/>
            <person name="Jeong J.-H."/>
            <person name="Kim D."/>
            <person name="Kim S."/>
            <person name="Ryu S."/>
            <person name="Song J.Y."/>
            <person name="Lee S.K."/>
        </authorList>
    </citation>
    <scope>NUCLEOTIDE SEQUENCE [LARGE SCALE GENOMIC DNA]</scope>
    <source>
        <tissue evidence="2">Muscle</tissue>
    </source>
</reference>
<feature type="compositionally biased region" description="Polar residues" evidence="1">
    <location>
        <begin position="100"/>
        <end position="115"/>
    </location>
</feature>
<dbReference type="EMBL" id="SRLO01000011">
    <property type="protein sequence ID" value="TNN87348.1"/>
    <property type="molecule type" value="Genomic_DNA"/>
</dbReference>
<comment type="caution">
    <text evidence="2">The sequence shown here is derived from an EMBL/GenBank/DDBJ whole genome shotgun (WGS) entry which is preliminary data.</text>
</comment>
<dbReference type="GO" id="GO:0007224">
    <property type="term" value="P:smoothened signaling pathway"/>
    <property type="evidence" value="ECO:0007669"/>
    <property type="project" value="InterPro"/>
</dbReference>
<dbReference type="OrthoDB" id="8962653at2759"/>
<dbReference type="Pfam" id="PF15324">
    <property type="entry name" value="TALPID3"/>
    <property type="match status" value="1"/>
</dbReference>
<evidence type="ECO:0000256" key="1">
    <source>
        <dbReference type="SAM" id="MobiDB-lite"/>
    </source>
</evidence>
<gene>
    <name evidence="2" type="ORF">EYF80_002549</name>
</gene>
<evidence type="ECO:0000313" key="3">
    <source>
        <dbReference type="Proteomes" id="UP000314294"/>
    </source>
</evidence>
<organism evidence="2 3">
    <name type="scientific">Liparis tanakae</name>
    <name type="common">Tanaka's snailfish</name>
    <dbReference type="NCBI Taxonomy" id="230148"/>
    <lineage>
        <taxon>Eukaryota</taxon>
        <taxon>Metazoa</taxon>
        <taxon>Chordata</taxon>
        <taxon>Craniata</taxon>
        <taxon>Vertebrata</taxon>
        <taxon>Euteleostomi</taxon>
        <taxon>Actinopterygii</taxon>
        <taxon>Neopterygii</taxon>
        <taxon>Teleostei</taxon>
        <taxon>Neoteleostei</taxon>
        <taxon>Acanthomorphata</taxon>
        <taxon>Eupercaria</taxon>
        <taxon>Perciformes</taxon>
        <taxon>Cottioidei</taxon>
        <taxon>Cottales</taxon>
        <taxon>Liparidae</taxon>
        <taxon>Liparis</taxon>
    </lineage>
</organism>
<keyword evidence="3" id="KW-1185">Reference proteome</keyword>
<dbReference type="InterPro" id="IPR029246">
    <property type="entry name" value="TALPID3"/>
</dbReference>
<sequence>MSPGHDLLTSRCDPGGRGLVLAALRHRSHSAPHRREVKVQLLDPGPLSTRVQERGARPTSCCLEDAAPLVESELLTGHTPVTSDLTAPHPQCPHLETTAGIHSNQQPIRTASIASETGPVAMATPCDQWPEHTR</sequence>
<name>A0A4Z2JCK9_9TELE</name>
<dbReference type="AlphaFoldDB" id="A0A4Z2JCK9"/>
<dbReference type="Proteomes" id="UP000314294">
    <property type="component" value="Unassembled WGS sequence"/>
</dbReference>
<proteinExistence type="predicted"/>
<accession>A0A4Z2JCK9</accession>